<accession>H3SHQ5</accession>
<organism evidence="1 2">
    <name type="scientific">Paenibacillus dendritiformis C454</name>
    <dbReference type="NCBI Taxonomy" id="1131935"/>
    <lineage>
        <taxon>Bacteria</taxon>
        <taxon>Bacillati</taxon>
        <taxon>Bacillota</taxon>
        <taxon>Bacilli</taxon>
        <taxon>Bacillales</taxon>
        <taxon>Paenibacillaceae</taxon>
        <taxon>Paenibacillus</taxon>
    </lineage>
</organism>
<keyword evidence="2" id="KW-1185">Reference proteome</keyword>
<dbReference type="STRING" id="1131935.PDENDC454_15362"/>
<keyword evidence="1" id="KW-0238">DNA-binding</keyword>
<protein>
    <submittedName>
        <fullName evidence="1">DNA-binding protein</fullName>
    </submittedName>
</protein>
<evidence type="ECO:0000313" key="2">
    <source>
        <dbReference type="Proteomes" id="UP000003900"/>
    </source>
</evidence>
<dbReference type="Proteomes" id="UP000003900">
    <property type="component" value="Unassembled WGS sequence"/>
</dbReference>
<comment type="caution">
    <text evidence="1">The sequence shown here is derived from an EMBL/GenBank/DDBJ whole genome shotgun (WGS) entry which is preliminary data.</text>
</comment>
<proteinExistence type="predicted"/>
<evidence type="ECO:0000313" key="1">
    <source>
        <dbReference type="EMBL" id="EHQ61379.1"/>
    </source>
</evidence>
<dbReference type="InterPro" id="IPR011990">
    <property type="entry name" value="TPR-like_helical_dom_sf"/>
</dbReference>
<dbReference type="OrthoDB" id="2508844at2"/>
<dbReference type="RefSeq" id="WP_006677567.1">
    <property type="nucleotide sequence ID" value="NZ_AHKH01000039.1"/>
</dbReference>
<dbReference type="AlphaFoldDB" id="H3SHQ5"/>
<gene>
    <name evidence="1" type="ORF">PDENDC454_15362</name>
</gene>
<dbReference type="GO" id="GO:0003677">
    <property type="term" value="F:DNA binding"/>
    <property type="evidence" value="ECO:0007669"/>
    <property type="project" value="UniProtKB-KW"/>
</dbReference>
<dbReference type="EMBL" id="AHKH01000039">
    <property type="protein sequence ID" value="EHQ61379.1"/>
    <property type="molecule type" value="Genomic_DNA"/>
</dbReference>
<sequence>MNTGAVKPKSLGELIKSYLQMNIDIADQYIEIEHKPEVIYSILQNELETLEHPALIPEIAAKFLESSNGADGVKKLYRSIDSVDDTSIQLSVYNLIIDYSRAHGILPYIAKGLNRKYMIERNDFSKLKETYQLGKYVLDYAQFLNDKERINFYYYIGVHAFSLMNYDESVFYMKHVVEHDNPEYSQCVAYAYFGLCSSFYYMGDYKASQFYLDEYSKYPFPDVADNVHFTSACIEGKKGNIENSICKLRSYLQKTSEYNIIFAVVELLELYIQKNDSHSAKTLLAYEQQMVKSLQDIRTTPFKRSFLARYYQLMGDILYHEDMEKSLDYYMKSVLEYAGIGQYDNSVNSLSYIFQAIAKGAIVDKETLNKLESSIKSVGQLLWSRSAYLVDMASRCSWEVARG</sequence>
<name>H3SHQ5_9BACL</name>
<dbReference type="SUPFAM" id="SSF48452">
    <property type="entry name" value="TPR-like"/>
    <property type="match status" value="1"/>
</dbReference>
<dbReference type="PATRIC" id="fig|1131935.3.peg.3194"/>
<dbReference type="Gene3D" id="1.25.40.10">
    <property type="entry name" value="Tetratricopeptide repeat domain"/>
    <property type="match status" value="1"/>
</dbReference>
<reference evidence="1 2" key="1">
    <citation type="journal article" date="2012" name="J. Bacteriol.">
        <title>Genome Sequence of the Pattern-Forming Social Bacterium Paenibacillus dendritiformis C454 Chiral Morphotype.</title>
        <authorList>
            <person name="Sirota-Madi A."/>
            <person name="Olender T."/>
            <person name="Helman Y."/>
            <person name="Brainis I."/>
            <person name="Finkelshtein A."/>
            <person name="Roth D."/>
            <person name="Hagai E."/>
            <person name="Leshkowitz D."/>
            <person name="Brodsky L."/>
            <person name="Galatenko V."/>
            <person name="Nikolaev V."/>
            <person name="Gutnick D.L."/>
            <person name="Lancet D."/>
            <person name="Ben-Jacob E."/>
        </authorList>
    </citation>
    <scope>NUCLEOTIDE SEQUENCE [LARGE SCALE GENOMIC DNA]</scope>
    <source>
        <strain evidence="1 2">C454</strain>
    </source>
</reference>